<dbReference type="Gene3D" id="2.130.10.10">
    <property type="entry name" value="YVTN repeat-like/Quinoprotein amine dehydrogenase"/>
    <property type="match status" value="1"/>
</dbReference>
<dbReference type="WBParaSite" id="Hba_09361">
    <property type="protein sequence ID" value="Hba_09361"/>
    <property type="gene ID" value="Hba_09361"/>
</dbReference>
<comment type="similarity">
    <text evidence="1">Belongs to the WD repeat coronin family.</text>
</comment>
<dbReference type="PANTHER" id="PTHR10856">
    <property type="entry name" value="CORONIN"/>
    <property type="match status" value="1"/>
</dbReference>
<dbReference type="InterPro" id="IPR015943">
    <property type="entry name" value="WD40/YVTN_repeat-like_dom_sf"/>
</dbReference>
<organism evidence="2 3">
    <name type="scientific">Heterorhabditis bacteriophora</name>
    <name type="common">Entomopathogenic nematode worm</name>
    <dbReference type="NCBI Taxonomy" id="37862"/>
    <lineage>
        <taxon>Eukaryota</taxon>
        <taxon>Metazoa</taxon>
        <taxon>Ecdysozoa</taxon>
        <taxon>Nematoda</taxon>
        <taxon>Chromadorea</taxon>
        <taxon>Rhabditida</taxon>
        <taxon>Rhabditina</taxon>
        <taxon>Rhabditomorpha</taxon>
        <taxon>Strongyloidea</taxon>
        <taxon>Heterorhabditidae</taxon>
        <taxon>Heterorhabditis</taxon>
    </lineage>
</organism>
<dbReference type="InterPro" id="IPR015505">
    <property type="entry name" value="Coronin"/>
</dbReference>
<evidence type="ECO:0000256" key="1">
    <source>
        <dbReference type="ARBA" id="ARBA00009482"/>
    </source>
</evidence>
<accession>A0A1I7WW49</accession>
<keyword evidence="2" id="KW-1185">Reference proteome</keyword>
<dbReference type="SMART" id="SM01167">
    <property type="entry name" value="DUF1900"/>
    <property type="match status" value="1"/>
</dbReference>
<dbReference type="Proteomes" id="UP000095283">
    <property type="component" value="Unplaced"/>
</dbReference>
<name>A0A1I7WW49_HETBA</name>
<dbReference type="PANTHER" id="PTHR10856:SF20">
    <property type="entry name" value="CORONIN-7"/>
    <property type="match status" value="1"/>
</dbReference>
<dbReference type="InterPro" id="IPR036322">
    <property type="entry name" value="WD40_repeat_dom_sf"/>
</dbReference>
<proteinExistence type="inferred from homology"/>
<dbReference type="SUPFAM" id="SSF50978">
    <property type="entry name" value="WD40 repeat-like"/>
    <property type="match status" value="1"/>
</dbReference>
<reference evidence="3" key="1">
    <citation type="submission" date="2016-11" db="UniProtKB">
        <authorList>
            <consortium name="WormBaseParasite"/>
        </authorList>
    </citation>
    <scope>IDENTIFICATION</scope>
</reference>
<dbReference type="AlphaFoldDB" id="A0A1I7WW49"/>
<sequence length="410" mass="46280">MPFNADQLVTCSRDEKCEIDMGSGVLLEALKPHCTAANIVAFASTGSGFVVDIEKQCIALEVTGIIDKAQSLDWSEDGTLLAIGGNKGRQVNLEYFAIYTTKWGTPIHTQEFISTTGVLMPFYDMDTKLVFLAGKGTNKLFISELQTRVPYLSSVLLNVSFSRIEIFIVTYILKQGVQKLVVQHQNGYTDVMKLAEKENSHGQHSLIVEGNGRVMVRLLEELISNFTTDNTKKDEHISSVYQRELSDLDGEKSIRKSVPVPNTTDTSAQLKVLNNTNGLYILQHLYNLVVYLKHIHLNYEFSGWYHFSDYVSYHFLRCNVMAVEFQRAWRLSEKTLELLIFRVPRVKVCVGVQEILLSDVCNYALITTPTQRLAKRSDFSEPEIKDGEPSKQQVDIRFLSCNVLSPISVT</sequence>
<evidence type="ECO:0000313" key="3">
    <source>
        <dbReference type="WBParaSite" id="Hba_09361"/>
    </source>
</evidence>
<protein>
    <submittedName>
        <fullName evidence="3">ANAPC4_WD40 domain-containing protein</fullName>
    </submittedName>
</protein>
<evidence type="ECO:0000313" key="2">
    <source>
        <dbReference type="Proteomes" id="UP000095283"/>
    </source>
</evidence>